<evidence type="ECO:0000256" key="7">
    <source>
        <dbReference type="ARBA" id="ARBA00023242"/>
    </source>
</evidence>
<dbReference type="SMART" id="SM00060">
    <property type="entry name" value="FN3"/>
    <property type="match status" value="3"/>
</dbReference>
<evidence type="ECO:0000256" key="10">
    <source>
        <dbReference type="SAM" id="Phobius"/>
    </source>
</evidence>
<dbReference type="Pfam" id="PF07679">
    <property type="entry name" value="I-set"/>
    <property type="match status" value="5"/>
</dbReference>
<evidence type="ECO:0000256" key="4">
    <source>
        <dbReference type="ARBA" id="ARBA00022490"/>
    </source>
</evidence>
<evidence type="ECO:0000256" key="9">
    <source>
        <dbReference type="SAM" id="MobiDB-lite"/>
    </source>
</evidence>
<dbReference type="Proteomes" id="UP000694428">
    <property type="component" value="Unplaced"/>
</dbReference>
<dbReference type="PROSITE" id="PS50835">
    <property type="entry name" value="IG_LIKE"/>
    <property type="match status" value="2"/>
</dbReference>
<dbReference type="FunFam" id="2.60.40.10:FF:000127">
    <property type="entry name" value="titin isoform X1"/>
    <property type="match status" value="1"/>
</dbReference>
<feature type="domain" description="Fibronectin type-III" evidence="12">
    <location>
        <begin position="547"/>
        <end position="642"/>
    </location>
</feature>
<sequence>SILPGKGGGCGILQVCFVQREAKTLVQDSATAILECEVSRENAKVKWFKNGDEVHKTKKYDIISEGRGLETLLTEKALLSDKKPGGRVISEKKDKTIFSTHLKKDKFRQSNAPEELPMGKQEFDTVIVGEGMESEVSIVEHEKGVGDEIANRNESAKKAPIQPPKSQDEKLFQKLHTTQDESEKAPDVKSSKIKTEEKKAPSTVEEVELSGRVLQEIEAKKTPSPADAERRKLRPGSGGEKPPEEPPFTYQLKAVPLKFVKEMKDIVLKEAESVGSSAIFEVLISPSTAITSWMKDGSNIRESPKHKFIADGKDRKLHIIDVQLSDAGEYTCVLRLGNKEKTSTAKLIVEDKYIFYDVKVFEKDEAKFECEVSREPKTFRWLKGTQEITPDERFEIISDGTKHALIIKSVAFDDEAKYMFEAEDKRTSAKLIIEDLTIDDTSQIRVEAMGKSSDAKLTTGDQNLVVDVGKPLTMTVPYDAYPRAEAEWLKGEESLPTTTVDTTTDCTTFKIYEAKKSDKGRYKVVLRNKHGQAEAFINVEVIDVPGPPQNVEVTDVNRFGATLTWEAPEYDGGSPITGYIIELRNRASIKWEPTMTTGADELSAVLTDVVENEEYFFRVRAQNMVGVGKPSHPTRAVKIMDPIGKHASTTVIAFGYLNIMCTGMFQEAIKEMCVLKMSCSARLFLVLVFKHFRIILQAFGAVRIANIFDLKLGDNLYLKNSLEEMQQGFKNSTLRYRQLICRAILLYQLPRFVSLKLFSERPIIVPEPIKIRVPITGYPIPTATWSFGDQVLEGGDRVTMKTTATFAELVITPSERPDKGIYTLTLENPVKYLIKLLWFLARPSAPKELKVVDVSRSTVQLSWEPPEDDGGSPVIDYIVEKREVSRKTWIKVSSFFSHSFCICYIVSTCAAEFCVIIFVFFLHFRYHMYLIFKAVPDPPENVKWRNPTSKGIFLTWEPPKYDGEAPEIFLDVKLLAGLTVKAGTKIELPAKITGKPEPQITWTKAEKILRPDDRITIETKPDHSTVTITDSKRSDSGTYIIEAVNSSGRATAVVEVNVLGICVPSQC</sequence>
<keyword evidence="10" id="KW-0472">Membrane</keyword>
<reference evidence="13" key="2">
    <citation type="submission" date="2025-09" db="UniProtKB">
        <authorList>
            <consortium name="Ensembl"/>
        </authorList>
    </citation>
    <scope>IDENTIFICATION</scope>
</reference>
<keyword evidence="10" id="KW-0812">Transmembrane</keyword>
<proteinExistence type="inferred from homology"/>
<dbReference type="InterPro" id="IPR007110">
    <property type="entry name" value="Ig-like_dom"/>
</dbReference>
<reference evidence="13" key="1">
    <citation type="submission" date="2025-08" db="UniProtKB">
        <authorList>
            <consortium name="Ensembl"/>
        </authorList>
    </citation>
    <scope>IDENTIFICATION</scope>
</reference>
<dbReference type="FunFam" id="2.60.40.10:FF:000050">
    <property type="entry name" value="Titin isoform B"/>
    <property type="match status" value="2"/>
</dbReference>
<dbReference type="CDD" id="cd00096">
    <property type="entry name" value="Ig"/>
    <property type="match status" value="1"/>
</dbReference>
<dbReference type="FunFam" id="2.60.40.10:FF:001434">
    <property type="entry name" value="titin isoform X1"/>
    <property type="match status" value="1"/>
</dbReference>
<organism evidence="13 14">
    <name type="scientific">Pavo cristatus</name>
    <name type="common">Indian peafowl</name>
    <name type="synonym">Blue peafowl</name>
    <dbReference type="NCBI Taxonomy" id="9049"/>
    <lineage>
        <taxon>Eukaryota</taxon>
        <taxon>Metazoa</taxon>
        <taxon>Chordata</taxon>
        <taxon>Craniata</taxon>
        <taxon>Vertebrata</taxon>
        <taxon>Euteleostomi</taxon>
        <taxon>Archelosauria</taxon>
        <taxon>Archosauria</taxon>
        <taxon>Dinosauria</taxon>
        <taxon>Saurischia</taxon>
        <taxon>Theropoda</taxon>
        <taxon>Coelurosauria</taxon>
        <taxon>Aves</taxon>
        <taxon>Neognathae</taxon>
        <taxon>Galloanserae</taxon>
        <taxon>Galliformes</taxon>
        <taxon>Phasianidae</taxon>
        <taxon>Phasianinae</taxon>
        <taxon>Pavo</taxon>
    </lineage>
</organism>
<dbReference type="PROSITE" id="PS50853">
    <property type="entry name" value="FN3"/>
    <property type="match status" value="2"/>
</dbReference>
<feature type="compositionally biased region" description="Basic and acidic residues" evidence="9">
    <location>
        <begin position="176"/>
        <end position="200"/>
    </location>
</feature>
<dbReference type="InterPro" id="IPR013783">
    <property type="entry name" value="Ig-like_fold"/>
</dbReference>
<evidence type="ECO:0008006" key="15">
    <source>
        <dbReference type="Google" id="ProtNLM"/>
    </source>
</evidence>
<evidence type="ECO:0000313" key="14">
    <source>
        <dbReference type="Proteomes" id="UP000694428"/>
    </source>
</evidence>
<evidence type="ECO:0000259" key="12">
    <source>
        <dbReference type="PROSITE" id="PS50853"/>
    </source>
</evidence>
<dbReference type="SUPFAM" id="SSF48726">
    <property type="entry name" value="Immunoglobulin"/>
    <property type="match status" value="5"/>
</dbReference>
<keyword evidence="5" id="KW-0677">Repeat</keyword>
<evidence type="ECO:0000256" key="3">
    <source>
        <dbReference type="ARBA" id="ARBA00006692"/>
    </source>
</evidence>
<protein>
    <recommendedName>
        <fullName evidence="15">Titin</fullName>
    </recommendedName>
</protein>
<evidence type="ECO:0000256" key="2">
    <source>
        <dbReference type="ARBA" id="ARBA00004496"/>
    </source>
</evidence>
<dbReference type="CDD" id="cd00063">
    <property type="entry name" value="FN3"/>
    <property type="match status" value="3"/>
</dbReference>
<dbReference type="FunFam" id="2.60.40.10:FF:000031">
    <property type="entry name" value="Myosin-binding protein C, slow type"/>
    <property type="match status" value="1"/>
</dbReference>
<dbReference type="InterPro" id="IPR003598">
    <property type="entry name" value="Ig_sub2"/>
</dbReference>
<dbReference type="PRINTS" id="PR00014">
    <property type="entry name" value="FNTYPEIII"/>
</dbReference>
<evidence type="ECO:0000256" key="6">
    <source>
        <dbReference type="ARBA" id="ARBA00023157"/>
    </source>
</evidence>
<dbReference type="SMART" id="SM00409">
    <property type="entry name" value="IG"/>
    <property type="match status" value="4"/>
</dbReference>
<dbReference type="InterPro" id="IPR013098">
    <property type="entry name" value="Ig_I-set"/>
</dbReference>
<evidence type="ECO:0000256" key="1">
    <source>
        <dbReference type="ARBA" id="ARBA00004123"/>
    </source>
</evidence>
<keyword evidence="14" id="KW-1185">Reference proteome</keyword>
<dbReference type="FunFam" id="2.60.40.10:FF:000002">
    <property type="entry name" value="Titin a"/>
    <property type="match status" value="1"/>
</dbReference>
<dbReference type="InterPro" id="IPR036116">
    <property type="entry name" value="FN3_sf"/>
</dbReference>
<keyword evidence="7" id="KW-0539">Nucleus</keyword>
<comment type="similarity">
    <text evidence="3">Belongs to the protein kinase superfamily. CAMK Ser/Thr protein kinase family.</text>
</comment>
<dbReference type="SMART" id="SM00408">
    <property type="entry name" value="IGc2"/>
    <property type="match status" value="5"/>
</dbReference>
<dbReference type="InterPro" id="IPR003961">
    <property type="entry name" value="FN3_dom"/>
</dbReference>
<evidence type="ECO:0000256" key="8">
    <source>
        <dbReference type="ARBA" id="ARBA00023319"/>
    </source>
</evidence>
<dbReference type="Gene3D" id="2.60.40.10">
    <property type="entry name" value="Immunoglobulins"/>
    <property type="match status" value="8"/>
</dbReference>
<evidence type="ECO:0000313" key="13">
    <source>
        <dbReference type="Ensembl" id="ENSPSTP00000006095.1"/>
    </source>
</evidence>
<dbReference type="CDD" id="cd05748">
    <property type="entry name" value="Ig_Titin_like"/>
    <property type="match status" value="1"/>
</dbReference>
<name>A0A8C9EWX8_PAVCR</name>
<dbReference type="InterPro" id="IPR003599">
    <property type="entry name" value="Ig_sub"/>
</dbReference>
<keyword evidence="6" id="KW-1015">Disulfide bond</keyword>
<dbReference type="Ensembl" id="ENSPSTT00000006395.1">
    <property type="protein sequence ID" value="ENSPSTP00000006095.1"/>
    <property type="gene ID" value="ENSPSTG00000004275.1"/>
</dbReference>
<comment type="subcellular location">
    <subcellularLocation>
        <location evidence="2">Cytoplasm</location>
    </subcellularLocation>
    <subcellularLocation>
        <location evidence="1">Nucleus</location>
    </subcellularLocation>
</comment>
<evidence type="ECO:0000256" key="5">
    <source>
        <dbReference type="ARBA" id="ARBA00022737"/>
    </source>
</evidence>
<dbReference type="PANTHER" id="PTHR14340">
    <property type="entry name" value="MICROFIBRIL-ASSOCIATED GLYCOPROTEIN 3"/>
    <property type="match status" value="1"/>
</dbReference>
<evidence type="ECO:0000259" key="11">
    <source>
        <dbReference type="PROSITE" id="PS50835"/>
    </source>
</evidence>
<dbReference type="SUPFAM" id="SSF49265">
    <property type="entry name" value="Fibronectin type III"/>
    <property type="match status" value="2"/>
</dbReference>
<dbReference type="InterPro" id="IPR036179">
    <property type="entry name" value="Ig-like_dom_sf"/>
</dbReference>
<keyword evidence="8" id="KW-0393">Immunoglobulin domain</keyword>
<feature type="domain" description="Ig-like" evidence="11">
    <location>
        <begin position="246"/>
        <end position="348"/>
    </location>
</feature>
<dbReference type="Pfam" id="PF00041">
    <property type="entry name" value="fn3"/>
    <property type="match status" value="2"/>
</dbReference>
<feature type="domain" description="Ig-like" evidence="11">
    <location>
        <begin position="966"/>
        <end position="1057"/>
    </location>
</feature>
<dbReference type="PANTHER" id="PTHR14340:SF13">
    <property type="entry name" value="TITIN"/>
    <property type="match status" value="1"/>
</dbReference>
<dbReference type="GO" id="GO:0005634">
    <property type="term" value="C:nucleus"/>
    <property type="evidence" value="ECO:0007669"/>
    <property type="project" value="UniProtKB-SubCell"/>
</dbReference>
<feature type="transmembrane region" description="Helical" evidence="10">
    <location>
        <begin position="904"/>
        <end position="924"/>
    </location>
</feature>
<feature type="region of interest" description="Disordered" evidence="9">
    <location>
        <begin position="176"/>
        <end position="248"/>
    </location>
</feature>
<keyword evidence="10" id="KW-1133">Transmembrane helix</keyword>
<accession>A0A8C9EWX8</accession>
<dbReference type="GO" id="GO:0005737">
    <property type="term" value="C:cytoplasm"/>
    <property type="evidence" value="ECO:0007669"/>
    <property type="project" value="UniProtKB-SubCell"/>
</dbReference>
<feature type="domain" description="Fibronectin type-III" evidence="12">
    <location>
        <begin position="845"/>
        <end position="938"/>
    </location>
</feature>
<dbReference type="AlphaFoldDB" id="A0A8C9EWX8"/>
<keyword evidence="4" id="KW-0963">Cytoplasm</keyword>